<keyword evidence="4" id="KW-1185">Reference proteome</keyword>
<dbReference type="GO" id="GO:0031145">
    <property type="term" value="P:anaphase-promoting complex-dependent catabolic process"/>
    <property type="evidence" value="ECO:0007669"/>
    <property type="project" value="InterPro"/>
</dbReference>
<dbReference type="GO" id="GO:0005680">
    <property type="term" value="C:anaphase-promoting complex"/>
    <property type="evidence" value="ECO:0007669"/>
    <property type="project" value="InterPro"/>
</dbReference>
<dbReference type="OrthoDB" id="2548314at2759"/>
<feature type="region of interest" description="Disordered" evidence="2">
    <location>
        <begin position="20"/>
        <end position="130"/>
    </location>
</feature>
<proteinExistence type="predicted"/>
<accession>A0A317XS52</accession>
<dbReference type="AlphaFoldDB" id="A0A317XS52"/>
<dbReference type="EMBL" id="KZ819192">
    <property type="protein sequence ID" value="PWZ00700.1"/>
    <property type="molecule type" value="Genomic_DNA"/>
</dbReference>
<evidence type="ECO:0000256" key="2">
    <source>
        <dbReference type="SAM" id="MobiDB-lite"/>
    </source>
</evidence>
<evidence type="ECO:0000256" key="1">
    <source>
        <dbReference type="ARBA" id="ARBA00022786"/>
    </source>
</evidence>
<organism evidence="3 4">
    <name type="scientific">Testicularia cyperi</name>
    <dbReference type="NCBI Taxonomy" id="1882483"/>
    <lineage>
        <taxon>Eukaryota</taxon>
        <taxon>Fungi</taxon>
        <taxon>Dikarya</taxon>
        <taxon>Basidiomycota</taxon>
        <taxon>Ustilaginomycotina</taxon>
        <taxon>Ustilaginomycetes</taxon>
        <taxon>Ustilaginales</taxon>
        <taxon>Anthracoideaceae</taxon>
        <taxon>Testicularia</taxon>
    </lineage>
</organism>
<dbReference type="InParanoid" id="A0A317XS52"/>
<feature type="compositionally biased region" description="Basic and acidic residues" evidence="2">
    <location>
        <begin position="43"/>
        <end position="55"/>
    </location>
</feature>
<dbReference type="InterPro" id="IPR018860">
    <property type="entry name" value="APC_suCDC26"/>
</dbReference>
<evidence type="ECO:0000313" key="4">
    <source>
        <dbReference type="Proteomes" id="UP000246740"/>
    </source>
</evidence>
<gene>
    <name evidence="3" type="ORF">BCV70DRAFT_199968</name>
</gene>
<dbReference type="Proteomes" id="UP000246740">
    <property type="component" value="Unassembled WGS sequence"/>
</dbReference>
<feature type="compositionally biased region" description="Polar residues" evidence="2">
    <location>
        <begin position="110"/>
        <end position="130"/>
    </location>
</feature>
<keyword evidence="1" id="KW-0833">Ubl conjugation pathway</keyword>
<feature type="compositionally biased region" description="Basic residues" evidence="2">
    <location>
        <begin position="78"/>
        <end position="97"/>
    </location>
</feature>
<protein>
    <submittedName>
        <fullName evidence="3">Uncharacterized protein</fullName>
    </submittedName>
</protein>
<reference evidence="3 4" key="1">
    <citation type="journal article" date="2018" name="Mol. Biol. Evol.">
        <title>Broad Genomic Sampling Reveals a Smut Pathogenic Ancestry of the Fungal Clade Ustilaginomycotina.</title>
        <authorList>
            <person name="Kijpornyongpan T."/>
            <person name="Mondo S.J."/>
            <person name="Barry K."/>
            <person name="Sandor L."/>
            <person name="Lee J."/>
            <person name="Lipzen A."/>
            <person name="Pangilinan J."/>
            <person name="LaButti K."/>
            <person name="Hainaut M."/>
            <person name="Henrissat B."/>
            <person name="Grigoriev I.V."/>
            <person name="Spatafora J.W."/>
            <person name="Aime M.C."/>
        </authorList>
    </citation>
    <scope>NUCLEOTIDE SEQUENCE [LARGE SCALE GENOMIC DNA]</scope>
    <source>
        <strain evidence="3 4">MCA 3645</strain>
    </source>
</reference>
<dbReference type="Pfam" id="PF10471">
    <property type="entry name" value="ANAPC_CDC26"/>
    <property type="match status" value="1"/>
</dbReference>
<sequence>MIRRPPTSLSVQESDVEALKAYRRQRMMQQNPNLTSSSFSSIRPDDSGSVHEHPHPQQHQHQHQQQQHPQSHLSNRLHPGHHHHHHHNHHHHTHGQHRHGDEPEDLATQPGLSQQENHNPNQSSENNGAT</sequence>
<evidence type="ECO:0000313" key="3">
    <source>
        <dbReference type="EMBL" id="PWZ00700.1"/>
    </source>
</evidence>
<name>A0A317XS52_9BASI</name>